<reference evidence="1 2" key="1">
    <citation type="journal article" date="2018" name="Front. Plant Sci.">
        <title>Red Clover (Trifolium pratense) and Zigzag Clover (T. medium) - A Picture of Genomic Similarities and Differences.</title>
        <authorList>
            <person name="Dluhosova J."/>
            <person name="Istvanek J."/>
            <person name="Nedelnik J."/>
            <person name="Repkova J."/>
        </authorList>
    </citation>
    <scope>NUCLEOTIDE SEQUENCE [LARGE SCALE GENOMIC DNA]</scope>
    <source>
        <strain evidence="2">cv. 10/8</strain>
        <tissue evidence="1">Leaf</tissue>
    </source>
</reference>
<dbReference type="AlphaFoldDB" id="A0A392SST3"/>
<proteinExistence type="predicted"/>
<evidence type="ECO:0000313" key="1">
    <source>
        <dbReference type="EMBL" id="MCI51492.1"/>
    </source>
</evidence>
<feature type="non-terminal residue" evidence="1">
    <location>
        <position position="1"/>
    </location>
</feature>
<name>A0A392SST3_9FABA</name>
<dbReference type="Proteomes" id="UP000265520">
    <property type="component" value="Unassembled WGS sequence"/>
</dbReference>
<dbReference type="EMBL" id="LXQA010432646">
    <property type="protein sequence ID" value="MCI51492.1"/>
    <property type="molecule type" value="Genomic_DNA"/>
</dbReference>
<organism evidence="1 2">
    <name type="scientific">Trifolium medium</name>
    <dbReference type="NCBI Taxonomy" id="97028"/>
    <lineage>
        <taxon>Eukaryota</taxon>
        <taxon>Viridiplantae</taxon>
        <taxon>Streptophyta</taxon>
        <taxon>Embryophyta</taxon>
        <taxon>Tracheophyta</taxon>
        <taxon>Spermatophyta</taxon>
        <taxon>Magnoliopsida</taxon>
        <taxon>eudicotyledons</taxon>
        <taxon>Gunneridae</taxon>
        <taxon>Pentapetalae</taxon>
        <taxon>rosids</taxon>
        <taxon>fabids</taxon>
        <taxon>Fabales</taxon>
        <taxon>Fabaceae</taxon>
        <taxon>Papilionoideae</taxon>
        <taxon>50 kb inversion clade</taxon>
        <taxon>NPAAA clade</taxon>
        <taxon>Hologalegina</taxon>
        <taxon>IRL clade</taxon>
        <taxon>Trifolieae</taxon>
        <taxon>Trifolium</taxon>
    </lineage>
</organism>
<protein>
    <submittedName>
        <fullName evidence="1">Uncharacterized protein</fullName>
    </submittedName>
</protein>
<evidence type="ECO:0000313" key="2">
    <source>
        <dbReference type="Proteomes" id="UP000265520"/>
    </source>
</evidence>
<accession>A0A392SST3</accession>
<sequence>NTGMKRVIPFLLFNLSRVNSKTQQQRTERKAIETEQ</sequence>
<keyword evidence="2" id="KW-1185">Reference proteome</keyword>
<comment type="caution">
    <text evidence="1">The sequence shown here is derived from an EMBL/GenBank/DDBJ whole genome shotgun (WGS) entry which is preliminary data.</text>
</comment>